<dbReference type="GO" id="GO:0052689">
    <property type="term" value="F:carboxylic ester hydrolase activity"/>
    <property type="evidence" value="ECO:0007669"/>
    <property type="project" value="UniProtKB-KW"/>
</dbReference>
<evidence type="ECO:0000256" key="1">
    <source>
        <dbReference type="ARBA" id="ARBA00006249"/>
    </source>
</evidence>
<sequence>MTSLRGPAAPALAALLLLAGCASVAPAPHPAQPGVATASCEALAQQFSWPGLHILSTQRVAAGTLKLPGIAEAMPEHCVVTARLNERKGPVDGKDYAIGFEMRLPTQWNGRFFYQANGGLDGFVTPAYGNILGGGPRTNGLQKGFAVLSSDAGHAFERSNPVIGAATFGVDPQARLDYGYNAVAQLTPMARGLIAHYYGRPADRAYLVGSSNGGRHGMVAAARDTGGYDGIAVTTPGYNLPLAAVTQAWDAQQFATVARAKKGSVPDLETSFTPAESQVLSDAILQRCDALDGARDGLVGDLAACQRAFDPQRDIASCAGDSGEHCLSPARKQVLAKVFAGPGLYAGMPWDPGVRGRNWREWKFVNSIGPRDAIALAFVFVTPPSSPQVVSGAGSTVPDFALNFSLERDAPKVYAKDATYTQSAMEFMTPPAPTSMNSFVARGGKILVAHGAADPVFSVLDSIKWYEGFVREHGAAQDSARLFVVPGMNHSNSGPAADQFDLVDAVVAWVEQGVTPQQVVASVRGPGSNAPNPEVPAGWSANRTRLLCPWPQVARYRGTGDAESAASFQCAP</sequence>
<evidence type="ECO:0000256" key="8">
    <source>
        <dbReference type="SAM" id="SignalP"/>
    </source>
</evidence>
<dbReference type="PANTHER" id="PTHR33938:SF15">
    <property type="entry name" value="FERULOYL ESTERASE B-RELATED"/>
    <property type="match status" value="1"/>
</dbReference>
<keyword evidence="6" id="KW-0106">Calcium</keyword>
<keyword evidence="5 9" id="KW-0378">Hydrolase</keyword>
<evidence type="ECO:0000256" key="6">
    <source>
        <dbReference type="ARBA" id="ARBA00022837"/>
    </source>
</evidence>
<name>A0A848HAX7_9BURK</name>
<evidence type="ECO:0000313" key="9">
    <source>
        <dbReference type="EMBL" id="NML47634.1"/>
    </source>
</evidence>
<protein>
    <submittedName>
        <fullName evidence="9">Tannase/feruloyl esterase family alpha/beta hydrolase</fullName>
    </submittedName>
</protein>
<dbReference type="SUPFAM" id="SSF53474">
    <property type="entry name" value="alpha/beta-Hydrolases"/>
    <property type="match status" value="1"/>
</dbReference>
<organism evidence="9 10">
    <name type="scientific">Ramlibacter agri</name>
    <dbReference type="NCBI Taxonomy" id="2728837"/>
    <lineage>
        <taxon>Bacteria</taxon>
        <taxon>Pseudomonadati</taxon>
        <taxon>Pseudomonadota</taxon>
        <taxon>Betaproteobacteria</taxon>
        <taxon>Burkholderiales</taxon>
        <taxon>Comamonadaceae</taxon>
        <taxon>Ramlibacter</taxon>
    </lineage>
</organism>
<feature type="signal peptide" evidence="8">
    <location>
        <begin position="1"/>
        <end position="27"/>
    </location>
</feature>
<dbReference type="PROSITE" id="PS51257">
    <property type="entry name" value="PROKAR_LIPOPROTEIN"/>
    <property type="match status" value="1"/>
</dbReference>
<dbReference type="RefSeq" id="WP_169421900.1">
    <property type="nucleotide sequence ID" value="NZ_JABBFX010000003.1"/>
</dbReference>
<dbReference type="PANTHER" id="PTHR33938">
    <property type="entry name" value="FERULOYL ESTERASE B-RELATED"/>
    <property type="match status" value="1"/>
</dbReference>
<dbReference type="Gene3D" id="3.40.50.1820">
    <property type="entry name" value="alpha/beta hydrolase"/>
    <property type="match status" value="1"/>
</dbReference>
<dbReference type="GO" id="GO:0046872">
    <property type="term" value="F:metal ion binding"/>
    <property type="evidence" value="ECO:0007669"/>
    <property type="project" value="UniProtKB-KW"/>
</dbReference>
<keyword evidence="4 8" id="KW-0732">Signal</keyword>
<proteinExistence type="inferred from homology"/>
<feature type="chain" id="PRO_5033013233" evidence="8">
    <location>
        <begin position="28"/>
        <end position="572"/>
    </location>
</feature>
<dbReference type="InterPro" id="IPR011118">
    <property type="entry name" value="Tannase/feruloyl_esterase"/>
</dbReference>
<keyword evidence="2" id="KW-0719">Serine esterase</keyword>
<reference evidence="9 10" key="1">
    <citation type="submission" date="2020-04" db="EMBL/GenBank/DDBJ databases">
        <title>Ramlibacter sp. G-1-2-2 isolated from soil.</title>
        <authorList>
            <person name="Dahal R.H."/>
        </authorList>
    </citation>
    <scope>NUCLEOTIDE SEQUENCE [LARGE SCALE GENOMIC DNA]</scope>
    <source>
        <strain evidence="9 10">G-1-2-2</strain>
    </source>
</reference>
<dbReference type="Proteomes" id="UP000541185">
    <property type="component" value="Unassembled WGS sequence"/>
</dbReference>
<dbReference type="AlphaFoldDB" id="A0A848HAX7"/>
<evidence type="ECO:0000256" key="2">
    <source>
        <dbReference type="ARBA" id="ARBA00022487"/>
    </source>
</evidence>
<evidence type="ECO:0000256" key="3">
    <source>
        <dbReference type="ARBA" id="ARBA00022723"/>
    </source>
</evidence>
<dbReference type="Pfam" id="PF07519">
    <property type="entry name" value="Tannase"/>
    <property type="match status" value="1"/>
</dbReference>
<dbReference type="InterPro" id="IPR029058">
    <property type="entry name" value="AB_hydrolase_fold"/>
</dbReference>
<evidence type="ECO:0000256" key="4">
    <source>
        <dbReference type="ARBA" id="ARBA00022729"/>
    </source>
</evidence>
<keyword evidence="10" id="KW-1185">Reference proteome</keyword>
<keyword evidence="3" id="KW-0479">Metal-binding</keyword>
<evidence type="ECO:0000256" key="7">
    <source>
        <dbReference type="ARBA" id="ARBA00023157"/>
    </source>
</evidence>
<dbReference type="EMBL" id="JABBFX010000003">
    <property type="protein sequence ID" value="NML47634.1"/>
    <property type="molecule type" value="Genomic_DNA"/>
</dbReference>
<evidence type="ECO:0000313" key="10">
    <source>
        <dbReference type="Proteomes" id="UP000541185"/>
    </source>
</evidence>
<keyword evidence="7" id="KW-1015">Disulfide bond</keyword>
<gene>
    <name evidence="9" type="ORF">HHL11_28045</name>
</gene>
<comment type="caution">
    <text evidence="9">The sequence shown here is derived from an EMBL/GenBank/DDBJ whole genome shotgun (WGS) entry which is preliminary data.</text>
</comment>
<accession>A0A848HAX7</accession>
<evidence type="ECO:0000256" key="5">
    <source>
        <dbReference type="ARBA" id="ARBA00022801"/>
    </source>
</evidence>
<comment type="similarity">
    <text evidence="1">Belongs to the tannase family.</text>
</comment>